<gene>
    <name evidence="1" type="ORF">KIPB_009931</name>
</gene>
<name>A0A9K3D4K1_9EUKA</name>
<dbReference type="EMBL" id="BDIP01003522">
    <property type="protein sequence ID" value="GIQ87817.1"/>
    <property type="molecule type" value="Genomic_DNA"/>
</dbReference>
<comment type="caution">
    <text evidence="1">The sequence shown here is derived from an EMBL/GenBank/DDBJ whole genome shotgun (WGS) entry which is preliminary data.</text>
</comment>
<evidence type="ECO:0000313" key="1">
    <source>
        <dbReference type="EMBL" id="GIQ87817.1"/>
    </source>
</evidence>
<keyword evidence="2" id="KW-1185">Reference proteome</keyword>
<proteinExistence type="predicted"/>
<protein>
    <submittedName>
        <fullName evidence="1">Uncharacterized protein</fullName>
    </submittedName>
</protein>
<accession>A0A9K3D4K1</accession>
<dbReference type="AlphaFoldDB" id="A0A9K3D4K1"/>
<reference evidence="1 2" key="1">
    <citation type="journal article" date="2018" name="PLoS ONE">
        <title>The draft genome of Kipferlia bialata reveals reductive genome evolution in fornicate parasites.</title>
        <authorList>
            <person name="Tanifuji G."/>
            <person name="Takabayashi S."/>
            <person name="Kume K."/>
            <person name="Takagi M."/>
            <person name="Nakayama T."/>
            <person name="Kamikawa R."/>
            <person name="Inagaki Y."/>
            <person name="Hashimoto T."/>
        </authorList>
    </citation>
    <scope>NUCLEOTIDE SEQUENCE [LARGE SCALE GENOMIC DNA]</scope>
    <source>
        <strain evidence="1">NY0173</strain>
    </source>
</reference>
<feature type="non-terminal residue" evidence="1">
    <location>
        <position position="303"/>
    </location>
</feature>
<evidence type="ECO:0000313" key="2">
    <source>
        <dbReference type="Proteomes" id="UP000265618"/>
    </source>
</evidence>
<sequence length="303" mass="33443">DRNVVSRSVGLLFKEQPVGDHPRLEHQLKQLASHYNKRSVSAKTRTGDAALDYSALEQSTKPSVLISPARFSSSSYIAEALGMLDIDTFSALRRGLMLGLRVLMLGTAPVMKTVCYLKMLSVLGMVRPNSRDVPQPECIGHITMVGLNTRAASKAKEGFLACTTGRPCRPELVCDVLLRADALTGIKSSAGLDDTPITADPKLLKLLRPTKGDRELLYALQSESGMTDRRAAEIILTANISIYLSHPMLYHLLGEGQTRVVRPKELLERGHFLCAKDWVFANSVGCHWYRDDQDYIKPLCGMC</sequence>
<organism evidence="1 2">
    <name type="scientific">Kipferlia bialata</name>
    <dbReference type="NCBI Taxonomy" id="797122"/>
    <lineage>
        <taxon>Eukaryota</taxon>
        <taxon>Metamonada</taxon>
        <taxon>Carpediemonas-like organisms</taxon>
        <taxon>Kipferlia</taxon>
    </lineage>
</organism>
<dbReference type="Proteomes" id="UP000265618">
    <property type="component" value="Unassembled WGS sequence"/>
</dbReference>